<feature type="transmembrane region" description="Helical" evidence="8">
    <location>
        <begin position="12"/>
        <end position="32"/>
    </location>
</feature>
<evidence type="ECO:0000313" key="10">
    <source>
        <dbReference type="Proteomes" id="UP000031192"/>
    </source>
</evidence>
<dbReference type="GO" id="GO:0022857">
    <property type="term" value="F:transmembrane transporter activity"/>
    <property type="evidence" value="ECO:0007669"/>
    <property type="project" value="TreeGrafter"/>
</dbReference>
<dbReference type="EMBL" id="AZNH01000109">
    <property type="protein sequence ID" value="KID81977.1"/>
    <property type="molecule type" value="Genomic_DNA"/>
</dbReference>
<comment type="subcellular location">
    <subcellularLocation>
        <location evidence="1">Membrane</location>
        <topology evidence="1">Multi-pass membrane protein</topology>
    </subcellularLocation>
</comment>
<reference evidence="9 10" key="1">
    <citation type="journal article" date="2014" name="Proc. Natl. Acad. Sci. U.S.A.">
        <title>Trajectory and genomic determinants of fungal-pathogen speciation and host adaptation.</title>
        <authorList>
            <person name="Hu X."/>
            <person name="Xiao G."/>
            <person name="Zheng P."/>
            <person name="Shang Y."/>
            <person name="Su Y."/>
            <person name="Zhang X."/>
            <person name="Liu X."/>
            <person name="Zhan S."/>
            <person name="St Leger R.J."/>
            <person name="Wang C."/>
        </authorList>
    </citation>
    <scope>NUCLEOTIDE SEQUENCE [LARGE SCALE GENOMIC DNA]</scope>
    <source>
        <strain evidence="9 10">ARSEF 977</strain>
    </source>
</reference>
<keyword evidence="5 8" id="KW-1133">Transmembrane helix</keyword>
<keyword evidence="3" id="KW-0813">Transport</keyword>
<dbReference type="SUPFAM" id="SSF103473">
    <property type="entry name" value="MFS general substrate transporter"/>
    <property type="match status" value="1"/>
</dbReference>
<dbReference type="PANTHER" id="PTHR23501:SF193">
    <property type="entry name" value="MULTIDRUG TRANSPORTER, PUTATIVE (AFU_ORTHOLOGUE AFUA_8G00940)-RELATED"/>
    <property type="match status" value="1"/>
</dbReference>
<organism evidence="9 10">
    <name type="scientific">Metarhizium guizhouense (strain ARSEF 977)</name>
    <dbReference type="NCBI Taxonomy" id="1276136"/>
    <lineage>
        <taxon>Eukaryota</taxon>
        <taxon>Fungi</taxon>
        <taxon>Dikarya</taxon>
        <taxon>Ascomycota</taxon>
        <taxon>Pezizomycotina</taxon>
        <taxon>Sordariomycetes</taxon>
        <taxon>Hypocreomycetidae</taxon>
        <taxon>Hypocreales</taxon>
        <taxon>Clavicipitaceae</taxon>
        <taxon>Metarhizium</taxon>
    </lineage>
</organism>
<evidence type="ECO:0000256" key="4">
    <source>
        <dbReference type="ARBA" id="ARBA00022692"/>
    </source>
</evidence>
<keyword evidence="6 8" id="KW-0472">Membrane</keyword>
<feature type="region of interest" description="Disordered" evidence="7">
    <location>
        <begin position="233"/>
        <end position="258"/>
    </location>
</feature>
<evidence type="ECO:0000256" key="5">
    <source>
        <dbReference type="ARBA" id="ARBA00022989"/>
    </source>
</evidence>
<evidence type="ECO:0000256" key="3">
    <source>
        <dbReference type="ARBA" id="ARBA00022448"/>
    </source>
</evidence>
<dbReference type="GO" id="GO:0005886">
    <property type="term" value="C:plasma membrane"/>
    <property type="evidence" value="ECO:0007669"/>
    <property type="project" value="TreeGrafter"/>
</dbReference>
<evidence type="ECO:0000313" key="9">
    <source>
        <dbReference type="EMBL" id="KID81977.1"/>
    </source>
</evidence>
<feature type="transmembrane region" description="Helical" evidence="8">
    <location>
        <begin position="209"/>
        <end position="229"/>
    </location>
</feature>
<dbReference type="Proteomes" id="UP000031192">
    <property type="component" value="Unassembled WGS sequence"/>
</dbReference>
<name>A0A0B4GQF4_METGA</name>
<evidence type="ECO:0000256" key="2">
    <source>
        <dbReference type="ARBA" id="ARBA00007520"/>
    </source>
</evidence>
<feature type="transmembrane region" description="Helical" evidence="8">
    <location>
        <begin position="38"/>
        <end position="62"/>
    </location>
</feature>
<sequence length="258" mass="27503">MLKRRTIWSSSINYSCLMTTLFGASYFLPIYFQAVKGVSAVLSGVYLLPTIISQLVTTLASGKLVTKVGYVPPFALYAAALAAIGSGLYSLFQPGTTTGQWIGFQILTGAGRGAGFQMPVIAVQNAVSFAEISTAMAFVVWSQYIGPTVFLSIFNTIFQTGLRSQLPEQAPHTNASAVIEAGASAFRPLVPQEDLDGVLVAYSNSLDHVFYLIAALGCVAFFAAFGMGWKDIRQKPAPPKPKEEPSSPASKDGEPAKQ</sequence>
<dbReference type="HOGENOM" id="CLU_000960_8_2_1"/>
<evidence type="ECO:0000256" key="1">
    <source>
        <dbReference type="ARBA" id="ARBA00004141"/>
    </source>
</evidence>
<comment type="similarity">
    <text evidence="2">Belongs to the major facilitator superfamily. TCR/Tet family.</text>
</comment>
<accession>A0A0B4GQF4</accession>
<protein>
    <submittedName>
        <fullName evidence="9">Major facilitator superfamily transporter multidrug resistance</fullName>
    </submittedName>
</protein>
<evidence type="ECO:0000256" key="7">
    <source>
        <dbReference type="SAM" id="MobiDB-lite"/>
    </source>
</evidence>
<evidence type="ECO:0000256" key="6">
    <source>
        <dbReference type="ARBA" id="ARBA00023136"/>
    </source>
</evidence>
<proteinExistence type="inferred from homology"/>
<gene>
    <name evidence="9" type="ORF">MGU_10704</name>
</gene>
<keyword evidence="4 8" id="KW-0812">Transmembrane</keyword>
<dbReference type="Gene3D" id="1.20.1250.20">
    <property type="entry name" value="MFS general substrate transporter like domains"/>
    <property type="match status" value="1"/>
</dbReference>
<dbReference type="AlphaFoldDB" id="A0A0B4GQF4"/>
<dbReference type="InterPro" id="IPR036259">
    <property type="entry name" value="MFS_trans_sf"/>
</dbReference>
<evidence type="ECO:0000256" key="8">
    <source>
        <dbReference type="SAM" id="Phobius"/>
    </source>
</evidence>
<dbReference type="PANTHER" id="PTHR23501">
    <property type="entry name" value="MAJOR FACILITATOR SUPERFAMILY"/>
    <property type="match status" value="1"/>
</dbReference>
<comment type="caution">
    <text evidence="9">The sequence shown here is derived from an EMBL/GenBank/DDBJ whole genome shotgun (WGS) entry which is preliminary data.</text>
</comment>
<keyword evidence="10" id="KW-1185">Reference proteome</keyword>
<feature type="transmembrane region" description="Helical" evidence="8">
    <location>
        <begin position="74"/>
        <end position="92"/>
    </location>
</feature>
<dbReference type="FunFam" id="1.20.1250.20:FF:000196">
    <property type="entry name" value="MFS toxin efflux pump (AflT)"/>
    <property type="match status" value="1"/>
</dbReference>